<dbReference type="CDD" id="cd01948">
    <property type="entry name" value="EAL"/>
    <property type="match status" value="1"/>
</dbReference>
<dbReference type="InterPro" id="IPR052155">
    <property type="entry name" value="Biofilm_reg_signaling"/>
</dbReference>
<evidence type="ECO:0000256" key="2">
    <source>
        <dbReference type="ARBA" id="ARBA00012282"/>
    </source>
</evidence>
<dbReference type="Proteomes" id="UP000256763">
    <property type="component" value="Unassembled WGS sequence"/>
</dbReference>
<dbReference type="AlphaFoldDB" id="A0A3E0WZ15"/>
<dbReference type="Pfam" id="PF00990">
    <property type="entry name" value="GGDEF"/>
    <property type="match status" value="1"/>
</dbReference>
<dbReference type="SMART" id="SM00052">
    <property type="entry name" value="EAL"/>
    <property type="match status" value="1"/>
</dbReference>
<dbReference type="EMBL" id="NFZW01000004">
    <property type="protein sequence ID" value="RFA38276.1"/>
    <property type="molecule type" value="Genomic_DNA"/>
</dbReference>
<dbReference type="GO" id="GO:0071732">
    <property type="term" value="P:cellular response to nitric oxide"/>
    <property type="evidence" value="ECO:0007669"/>
    <property type="project" value="UniProtKB-ARBA"/>
</dbReference>
<comment type="catalytic activity">
    <reaction evidence="4">
        <text>3',3'-c-di-GMP + H2O = 5'-phosphoguanylyl(3'-&gt;5')guanosine + H(+)</text>
        <dbReference type="Rhea" id="RHEA:24902"/>
        <dbReference type="ChEBI" id="CHEBI:15377"/>
        <dbReference type="ChEBI" id="CHEBI:15378"/>
        <dbReference type="ChEBI" id="CHEBI:58754"/>
        <dbReference type="ChEBI" id="CHEBI:58805"/>
        <dbReference type="EC" id="3.1.4.52"/>
    </reaction>
    <physiologicalReaction direction="left-to-right" evidence="4">
        <dbReference type="Rhea" id="RHEA:24903"/>
    </physiologicalReaction>
</comment>
<reference evidence="10" key="1">
    <citation type="submission" date="2017-05" db="EMBL/GenBank/DDBJ databases">
        <authorList>
            <person name="Sharma S."/>
            <person name="Sidhu C."/>
            <person name="Pinnaka A.K."/>
        </authorList>
    </citation>
    <scope>NUCLEOTIDE SEQUENCE [LARGE SCALE GENOMIC DNA]</scope>
    <source>
        <strain evidence="10">AK93</strain>
    </source>
</reference>
<dbReference type="InterPro" id="IPR013656">
    <property type="entry name" value="PAS_4"/>
</dbReference>
<protein>
    <recommendedName>
        <fullName evidence="2">cyclic-guanylate-specific phosphodiesterase</fullName>
        <ecNumber evidence="2">3.1.4.52</ecNumber>
    </recommendedName>
</protein>
<dbReference type="InterPro" id="IPR001610">
    <property type="entry name" value="PAC"/>
</dbReference>
<dbReference type="CDD" id="cd01949">
    <property type="entry name" value="GGDEF"/>
    <property type="match status" value="1"/>
</dbReference>
<dbReference type="InterPro" id="IPR035965">
    <property type="entry name" value="PAS-like_dom_sf"/>
</dbReference>
<evidence type="ECO:0000259" key="5">
    <source>
        <dbReference type="PROSITE" id="PS50112"/>
    </source>
</evidence>
<name>A0A3E0WZ15_9GAMM</name>
<dbReference type="NCBIfam" id="TIGR00229">
    <property type="entry name" value="sensory_box"/>
    <property type="match status" value="3"/>
</dbReference>
<dbReference type="SMART" id="SM00267">
    <property type="entry name" value="GGDEF"/>
    <property type="match status" value="1"/>
</dbReference>
<dbReference type="PANTHER" id="PTHR44757">
    <property type="entry name" value="DIGUANYLATE CYCLASE DGCP"/>
    <property type="match status" value="1"/>
</dbReference>
<dbReference type="PROSITE" id="PS50112">
    <property type="entry name" value="PAS"/>
    <property type="match status" value="4"/>
</dbReference>
<dbReference type="GO" id="GO:0006355">
    <property type="term" value="P:regulation of DNA-templated transcription"/>
    <property type="evidence" value="ECO:0007669"/>
    <property type="project" value="InterPro"/>
</dbReference>
<feature type="domain" description="EAL" evidence="7">
    <location>
        <begin position="847"/>
        <end position="1101"/>
    </location>
</feature>
<evidence type="ECO:0000256" key="3">
    <source>
        <dbReference type="ARBA" id="ARBA00022636"/>
    </source>
</evidence>
<dbReference type="FunFam" id="3.20.20.450:FF:000001">
    <property type="entry name" value="Cyclic di-GMP phosphodiesterase yahA"/>
    <property type="match status" value="1"/>
</dbReference>
<dbReference type="InterPro" id="IPR029787">
    <property type="entry name" value="Nucleotide_cyclase"/>
</dbReference>
<dbReference type="SUPFAM" id="SSF55785">
    <property type="entry name" value="PYP-like sensor domain (PAS domain)"/>
    <property type="match status" value="4"/>
</dbReference>
<organism evidence="9 10">
    <name type="scientific">Alkalilimnicola ehrlichii</name>
    <dbReference type="NCBI Taxonomy" id="351052"/>
    <lineage>
        <taxon>Bacteria</taxon>
        <taxon>Pseudomonadati</taxon>
        <taxon>Pseudomonadota</taxon>
        <taxon>Gammaproteobacteria</taxon>
        <taxon>Chromatiales</taxon>
        <taxon>Ectothiorhodospiraceae</taxon>
        <taxon>Alkalilimnicola</taxon>
    </lineage>
</organism>
<evidence type="ECO:0000313" key="10">
    <source>
        <dbReference type="Proteomes" id="UP000256763"/>
    </source>
</evidence>
<gene>
    <name evidence="9" type="ORF">CAL65_05450</name>
</gene>
<dbReference type="FunFam" id="3.30.70.270:FF:000001">
    <property type="entry name" value="Diguanylate cyclase domain protein"/>
    <property type="match status" value="1"/>
</dbReference>
<dbReference type="GO" id="GO:0071111">
    <property type="term" value="F:cyclic-guanylate-specific phosphodiesterase activity"/>
    <property type="evidence" value="ECO:0007669"/>
    <property type="project" value="UniProtKB-EC"/>
</dbReference>
<feature type="domain" description="GGDEF" evidence="8">
    <location>
        <begin position="705"/>
        <end position="838"/>
    </location>
</feature>
<dbReference type="Pfam" id="PF13426">
    <property type="entry name" value="PAS_9"/>
    <property type="match status" value="1"/>
</dbReference>
<dbReference type="InterPro" id="IPR000160">
    <property type="entry name" value="GGDEF_dom"/>
</dbReference>
<feature type="domain" description="PAC" evidence="6">
    <location>
        <begin position="246"/>
        <end position="298"/>
    </location>
</feature>
<dbReference type="PROSITE" id="PS50113">
    <property type="entry name" value="PAC"/>
    <property type="match status" value="3"/>
</dbReference>
<evidence type="ECO:0000259" key="7">
    <source>
        <dbReference type="PROSITE" id="PS50883"/>
    </source>
</evidence>
<sequence length="1103" mass="123657">MPLLSFLRPPSRWLRHFRSLFASPLSDQALRLFSVRLLAERSPNRVRALLVEAVLLLIGAKSACLLMGTTSGPQVMSRGERYGRDAWAMLDNRPCTDWQEAQFRKAKQRWQPWLSGHGQVCLPLWKRGELLGLFLFEVPGAGARLLEVLSLRQLSYVAAVALDNARWTERMHCVSDLYGRMLATAQEGVWLSNEQDITTFVNRRMASMLGYRIEEMVGRSVLDFVAPDLRQHAADALQRERSGTVERHDFRLWHKRQYPVWAMFTSVALLTNDGTYQGSLAMVTDISERKRAEAALRASEAKYRNLVETSRDLIWSVDIEGRFTFVNNASHRILGYKPEEMIGRHYAKFVDPDHVAKDAEVWEYLKQGRSFTRYNTVYRRKDNSRVSLSFSTSMLSDEQGHPIAAAGTAVDLTPLEEADEAIRDRESRLRSLLEQLPAIVWTTDMDTRLVSVQGSQLHYIDTDLTQAVGQTGAEILGNEDDPLLNLIKRALKGESGSIEGRWFGRVSQAHVEPLKDAQGVIIGSLGVSLDITELRRSQEALFEERERARITLASIADSVVTLGNDGCVTYLNPAAEAATGWSNAEALGKPVETVLRLVDDTNRQPLGQEIYDGLRTGNLSGLHGCSLDRGQGDYVAIEDSIGPIRDRQGRRLGAVLVFHDVSRSRALAAELSYRATHDALTDLPNRSLLLDRMQVAIDHAARHRQHVAVLFLDLDRFKHINDTLGHPIGDKLLKQVSQRLLANVRRTDTVSRRGGDEFVVLLSEVERLEVVTELAESLITILAAPYRIDQHELHLTVSIGISVYPEDADDPENLIKDADIAMYHAKESGRNNFRFFTADMNRKAQERLFLEDSLRRALDAGELSLLYQPQINLRTRTIVGAEALLRWYHPRQGFIPPGRFIPVAEDCGLIMAIGEWVLMEACRQAQAWREAGLPAIRMAVNFSPIQFRQQRVVGSIRHALDATGLAPELLELELTERVVMRNAESAAGRLRKLKDLGVRLAIDDFGTGYSSLSYLKQFPVDNLKIDQHFVRDIRTDPNDAAIASAIISMGHSLRLGIIAEGVEDQDALRFLAEQHCDDVQGNFLSKPVTGEQLAGMLRGDGAG</sequence>
<dbReference type="PROSITE" id="PS50887">
    <property type="entry name" value="GGDEF"/>
    <property type="match status" value="1"/>
</dbReference>
<dbReference type="SMART" id="SM00091">
    <property type="entry name" value="PAS"/>
    <property type="match status" value="4"/>
</dbReference>
<evidence type="ECO:0000256" key="1">
    <source>
        <dbReference type="ARBA" id="ARBA00001946"/>
    </source>
</evidence>
<keyword evidence="3" id="KW-0973">c-di-GMP</keyword>
<dbReference type="Pfam" id="PF00563">
    <property type="entry name" value="EAL"/>
    <property type="match status" value="1"/>
</dbReference>
<evidence type="ECO:0000313" key="9">
    <source>
        <dbReference type="EMBL" id="RFA38276.1"/>
    </source>
</evidence>
<feature type="domain" description="PAS" evidence="5">
    <location>
        <begin position="299"/>
        <end position="353"/>
    </location>
</feature>
<dbReference type="RefSeq" id="WP_116347571.1">
    <property type="nucleotide sequence ID" value="NZ_NFZW01000004.1"/>
</dbReference>
<dbReference type="CDD" id="cd00130">
    <property type="entry name" value="PAS"/>
    <property type="match status" value="3"/>
</dbReference>
<evidence type="ECO:0000256" key="4">
    <source>
        <dbReference type="ARBA" id="ARBA00051114"/>
    </source>
</evidence>
<feature type="domain" description="PAS" evidence="5">
    <location>
        <begin position="425"/>
        <end position="487"/>
    </location>
</feature>
<dbReference type="InterPro" id="IPR001633">
    <property type="entry name" value="EAL_dom"/>
</dbReference>
<dbReference type="Gene3D" id="3.20.20.450">
    <property type="entry name" value="EAL domain"/>
    <property type="match status" value="1"/>
</dbReference>
<dbReference type="Pfam" id="PF00989">
    <property type="entry name" value="PAS"/>
    <property type="match status" value="2"/>
</dbReference>
<dbReference type="InterPro" id="IPR013767">
    <property type="entry name" value="PAS_fold"/>
</dbReference>
<keyword evidence="10" id="KW-1185">Reference proteome</keyword>
<dbReference type="SUPFAM" id="SSF55073">
    <property type="entry name" value="Nucleotide cyclase"/>
    <property type="match status" value="1"/>
</dbReference>
<comment type="caution">
    <text evidence="9">The sequence shown here is derived from an EMBL/GenBank/DDBJ whole genome shotgun (WGS) entry which is preliminary data.</text>
</comment>
<dbReference type="InterPro" id="IPR043128">
    <property type="entry name" value="Rev_trsase/Diguanyl_cyclase"/>
</dbReference>
<accession>A0A3E0WZ15</accession>
<proteinExistence type="predicted"/>
<dbReference type="Pfam" id="PF08448">
    <property type="entry name" value="PAS_4"/>
    <property type="match status" value="1"/>
</dbReference>
<dbReference type="InterPro" id="IPR035919">
    <property type="entry name" value="EAL_sf"/>
</dbReference>
<dbReference type="Gene3D" id="3.30.450.20">
    <property type="entry name" value="PAS domain"/>
    <property type="match status" value="4"/>
</dbReference>
<feature type="domain" description="PAC" evidence="6">
    <location>
        <begin position="372"/>
        <end position="424"/>
    </location>
</feature>
<dbReference type="Gene3D" id="3.30.70.270">
    <property type="match status" value="1"/>
</dbReference>
<comment type="cofactor">
    <cofactor evidence="1">
        <name>Mg(2+)</name>
        <dbReference type="ChEBI" id="CHEBI:18420"/>
    </cofactor>
</comment>
<dbReference type="EC" id="3.1.4.52" evidence="2"/>
<dbReference type="NCBIfam" id="TIGR00254">
    <property type="entry name" value="GGDEF"/>
    <property type="match status" value="1"/>
</dbReference>
<dbReference type="SUPFAM" id="SSF141868">
    <property type="entry name" value="EAL domain-like"/>
    <property type="match status" value="1"/>
</dbReference>
<dbReference type="SMART" id="SM00086">
    <property type="entry name" value="PAC"/>
    <property type="match status" value="4"/>
</dbReference>
<dbReference type="PROSITE" id="PS50883">
    <property type="entry name" value="EAL"/>
    <property type="match status" value="1"/>
</dbReference>
<feature type="domain" description="PAS" evidence="5">
    <location>
        <begin position="174"/>
        <end position="244"/>
    </location>
</feature>
<feature type="domain" description="PAC" evidence="6">
    <location>
        <begin position="484"/>
        <end position="543"/>
    </location>
</feature>
<evidence type="ECO:0000259" key="6">
    <source>
        <dbReference type="PROSITE" id="PS50113"/>
    </source>
</evidence>
<feature type="domain" description="PAS" evidence="5">
    <location>
        <begin position="544"/>
        <end position="617"/>
    </location>
</feature>
<dbReference type="PANTHER" id="PTHR44757:SF4">
    <property type="entry name" value="DIGUANYLATE CYCLASE DGCE-RELATED"/>
    <property type="match status" value="1"/>
</dbReference>
<dbReference type="InterPro" id="IPR000700">
    <property type="entry name" value="PAS-assoc_C"/>
</dbReference>
<evidence type="ECO:0000259" key="8">
    <source>
        <dbReference type="PROSITE" id="PS50887"/>
    </source>
</evidence>
<dbReference type="InterPro" id="IPR000014">
    <property type="entry name" value="PAS"/>
</dbReference>